<reference evidence="1" key="2">
    <citation type="submission" date="2023-06" db="EMBL/GenBank/DDBJ databases">
        <authorList>
            <consortium name="Lawrence Berkeley National Laboratory"/>
            <person name="Haridas S."/>
            <person name="Hensen N."/>
            <person name="Bonometti L."/>
            <person name="Westerberg I."/>
            <person name="Brannstrom I.O."/>
            <person name="Guillou S."/>
            <person name="Cros-Aarteil S."/>
            <person name="Calhoun S."/>
            <person name="Kuo A."/>
            <person name="Mondo S."/>
            <person name="Pangilinan J."/>
            <person name="Riley R."/>
            <person name="Labutti K."/>
            <person name="Andreopoulos B."/>
            <person name="Lipzen A."/>
            <person name="Chen C."/>
            <person name="Yanf M."/>
            <person name="Daum C."/>
            <person name="Ng V."/>
            <person name="Clum A."/>
            <person name="Steindorff A."/>
            <person name="Ohm R."/>
            <person name="Martin F."/>
            <person name="Silar P."/>
            <person name="Natvig D."/>
            <person name="Lalanne C."/>
            <person name="Gautier V."/>
            <person name="Ament-Velasquez S.L."/>
            <person name="Kruys A."/>
            <person name="Hutchinson M.I."/>
            <person name="Powell A.J."/>
            <person name="Barry K."/>
            <person name="Miller A.N."/>
            <person name="Grigoriev I.V."/>
            <person name="Debuchy R."/>
            <person name="Gladieux P."/>
            <person name="Thoren M.H."/>
            <person name="Johannesson H."/>
        </authorList>
    </citation>
    <scope>NUCLEOTIDE SEQUENCE</scope>
    <source>
        <strain evidence="1">CBS 955.72</strain>
    </source>
</reference>
<accession>A0AAJ0MIF1</accession>
<sequence length="130" mass="14301">MTDWLVARSLLTSFRDPSCQQWGRSAIVFLLLWFACGRLGAQATSYMLHCMCWFGVWPISFPPPRQLFRLVFCALSAAFSCNCTGWSASQAADVGVVGDWDCVDSGWSNGKGPTSFRLACCCVAHPKCCV</sequence>
<keyword evidence="2" id="KW-1185">Reference proteome</keyword>
<organism evidence="1 2">
    <name type="scientific">Lasiosphaeria hispida</name>
    <dbReference type="NCBI Taxonomy" id="260671"/>
    <lineage>
        <taxon>Eukaryota</taxon>
        <taxon>Fungi</taxon>
        <taxon>Dikarya</taxon>
        <taxon>Ascomycota</taxon>
        <taxon>Pezizomycotina</taxon>
        <taxon>Sordariomycetes</taxon>
        <taxon>Sordariomycetidae</taxon>
        <taxon>Sordariales</taxon>
        <taxon>Lasiosphaeriaceae</taxon>
        <taxon>Lasiosphaeria</taxon>
    </lineage>
</organism>
<comment type="caution">
    <text evidence="1">The sequence shown here is derived from an EMBL/GenBank/DDBJ whole genome shotgun (WGS) entry which is preliminary data.</text>
</comment>
<proteinExistence type="predicted"/>
<evidence type="ECO:0000313" key="2">
    <source>
        <dbReference type="Proteomes" id="UP001275084"/>
    </source>
</evidence>
<dbReference type="AlphaFoldDB" id="A0AAJ0MIF1"/>
<evidence type="ECO:0000313" key="1">
    <source>
        <dbReference type="EMBL" id="KAK3360215.1"/>
    </source>
</evidence>
<reference evidence="1" key="1">
    <citation type="journal article" date="2023" name="Mol. Phylogenet. Evol.">
        <title>Genome-scale phylogeny and comparative genomics of the fungal order Sordariales.</title>
        <authorList>
            <person name="Hensen N."/>
            <person name="Bonometti L."/>
            <person name="Westerberg I."/>
            <person name="Brannstrom I.O."/>
            <person name="Guillou S."/>
            <person name="Cros-Aarteil S."/>
            <person name="Calhoun S."/>
            <person name="Haridas S."/>
            <person name="Kuo A."/>
            <person name="Mondo S."/>
            <person name="Pangilinan J."/>
            <person name="Riley R."/>
            <person name="LaButti K."/>
            <person name="Andreopoulos B."/>
            <person name="Lipzen A."/>
            <person name="Chen C."/>
            <person name="Yan M."/>
            <person name="Daum C."/>
            <person name="Ng V."/>
            <person name="Clum A."/>
            <person name="Steindorff A."/>
            <person name="Ohm R.A."/>
            <person name="Martin F."/>
            <person name="Silar P."/>
            <person name="Natvig D.O."/>
            <person name="Lalanne C."/>
            <person name="Gautier V."/>
            <person name="Ament-Velasquez S.L."/>
            <person name="Kruys A."/>
            <person name="Hutchinson M.I."/>
            <person name="Powell A.J."/>
            <person name="Barry K."/>
            <person name="Miller A.N."/>
            <person name="Grigoriev I.V."/>
            <person name="Debuchy R."/>
            <person name="Gladieux P."/>
            <person name="Hiltunen Thoren M."/>
            <person name="Johannesson H."/>
        </authorList>
    </citation>
    <scope>NUCLEOTIDE SEQUENCE</scope>
    <source>
        <strain evidence="1">CBS 955.72</strain>
    </source>
</reference>
<dbReference type="EMBL" id="JAUIQD010000002">
    <property type="protein sequence ID" value="KAK3360215.1"/>
    <property type="molecule type" value="Genomic_DNA"/>
</dbReference>
<protein>
    <submittedName>
        <fullName evidence="1">Uncharacterized protein</fullName>
    </submittedName>
</protein>
<gene>
    <name evidence="1" type="ORF">B0T25DRAFT_124271</name>
</gene>
<name>A0AAJ0MIF1_9PEZI</name>
<dbReference type="Proteomes" id="UP001275084">
    <property type="component" value="Unassembled WGS sequence"/>
</dbReference>